<dbReference type="OrthoDB" id="234818at2157"/>
<organism evidence="3 4">
    <name type="scientific">Haloarchaeobius iranensis</name>
    <dbReference type="NCBI Taxonomy" id="996166"/>
    <lineage>
        <taxon>Archaea</taxon>
        <taxon>Methanobacteriati</taxon>
        <taxon>Methanobacteriota</taxon>
        <taxon>Stenosarchaea group</taxon>
        <taxon>Halobacteria</taxon>
        <taxon>Halobacteriales</taxon>
        <taxon>Halorubellaceae</taxon>
        <taxon>Haloarchaeobius</taxon>
    </lineage>
</organism>
<dbReference type="Proteomes" id="UP000199370">
    <property type="component" value="Unassembled WGS sequence"/>
</dbReference>
<evidence type="ECO:0000313" key="4">
    <source>
        <dbReference type="Proteomes" id="UP000199370"/>
    </source>
</evidence>
<keyword evidence="1" id="KW-0812">Transmembrane</keyword>
<protein>
    <submittedName>
        <fullName evidence="3">Flagellin N-terminal-like domain-containing protein</fullName>
    </submittedName>
</protein>
<feature type="transmembrane region" description="Helical" evidence="1">
    <location>
        <begin position="20"/>
        <end position="44"/>
    </location>
</feature>
<keyword evidence="1" id="KW-1133">Transmembrane helix</keyword>
<evidence type="ECO:0000313" key="3">
    <source>
        <dbReference type="EMBL" id="SDM90325.1"/>
    </source>
</evidence>
<dbReference type="RefSeq" id="WP_139172291.1">
    <property type="nucleotide sequence ID" value="NZ_FNIA01000009.1"/>
</dbReference>
<keyword evidence="3" id="KW-0969">Cilium</keyword>
<reference evidence="3 4" key="1">
    <citation type="submission" date="2016-10" db="EMBL/GenBank/DDBJ databases">
        <authorList>
            <person name="de Groot N.N."/>
        </authorList>
    </citation>
    <scope>NUCLEOTIDE SEQUENCE [LARGE SCALE GENOMIC DNA]</scope>
    <source>
        <strain evidence="4">EB21,IBRC-M 10013,KCTC 4048</strain>
    </source>
</reference>
<dbReference type="EMBL" id="FNIA01000009">
    <property type="protein sequence ID" value="SDM90325.1"/>
    <property type="molecule type" value="Genomic_DNA"/>
</dbReference>
<keyword evidence="1" id="KW-0472">Membrane</keyword>
<dbReference type="InterPro" id="IPR012859">
    <property type="entry name" value="Pilin_N_archaeal"/>
</dbReference>
<feature type="domain" description="Archaeal Type IV pilin N-terminal" evidence="2">
    <location>
        <begin position="14"/>
        <end position="86"/>
    </location>
</feature>
<dbReference type="Pfam" id="PF07790">
    <property type="entry name" value="Pilin_N"/>
    <property type="match status" value="1"/>
</dbReference>
<dbReference type="NCBIfam" id="TIGR02537">
    <property type="entry name" value="arch_flag_Nterm"/>
    <property type="match status" value="1"/>
</dbReference>
<keyword evidence="3" id="KW-0282">Flagellum</keyword>
<sequence>MLSTRRIGTERRQRAVSPVVGSILLVAIAVMLAALTFFIAGGFADDTPPAPQASLDLQPSEGAAGSELVLRGGETLGDGEGRVVVEGIADPDVLQNETLTLGDPVSVYPVDEAVTVYWHSPESDESYELASFDADPVPSRLQPEVGCPWVQNETAGGTGDVTVDVVVDCDVTTAGDVDIVSGGAVLGDVDAAQLDATNGTITGDVDSGGDADLTNTTVGGDLTATTQVTGDTGSVVEGSVVGNSVDFTDSEVGGGIDSNTYVDLTDTSVGGPIDADGDVTIDTGTTVTADVVGDNVVVSDSTVEGAVVSPGDVSLTSATVTVEVYLDGSFSCSGSTVDGVGCGPYSPEDESDYSLAPVDGPLASVVRR</sequence>
<dbReference type="InterPro" id="IPR013373">
    <property type="entry name" value="Flagellin/pilin_N_arc"/>
</dbReference>
<evidence type="ECO:0000256" key="1">
    <source>
        <dbReference type="SAM" id="Phobius"/>
    </source>
</evidence>
<proteinExistence type="predicted"/>
<gene>
    <name evidence="3" type="ORF">SAMN05192554_10989</name>
</gene>
<keyword evidence="3" id="KW-0966">Cell projection</keyword>
<evidence type="ECO:0000259" key="2">
    <source>
        <dbReference type="Pfam" id="PF07790"/>
    </source>
</evidence>
<keyword evidence="4" id="KW-1185">Reference proteome</keyword>
<dbReference type="AlphaFoldDB" id="A0A1G9X1T2"/>
<accession>A0A1G9X1T2</accession>
<name>A0A1G9X1T2_9EURY</name>